<accession>A0A0D2JKB9</accession>
<evidence type="ECO:0000313" key="2">
    <source>
        <dbReference type="EMBL" id="KIY99682.1"/>
    </source>
</evidence>
<feature type="region of interest" description="Disordered" evidence="1">
    <location>
        <begin position="207"/>
        <end position="237"/>
    </location>
</feature>
<feature type="region of interest" description="Disordered" evidence="1">
    <location>
        <begin position="437"/>
        <end position="556"/>
    </location>
</feature>
<dbReference type="GeneID" id="25741152"/>
<dbReference type="EMBL" id="KK101773">
    <property type="protein sequence ID" value="KIY99682.1"/>
    <property type="molecule type" value="Genomic_DNA"/>
</dbReference>
<feature type="compositionally biased region" description="Gly residues" evidence="1">
    <location>
        <begin position="752"/>
        <end position="767"/>
    </location>
</feature>
<feature type="compositionally biased region" description="Low complexity" evidence="1">
    <location>
        <begin position="473"/>
        <end position="488"/>
    </location>
</feature>
<sequence>MDGFEAQWDELMSIAGRVLASGRRSVAVAAAQLLTSVLQSYKHPHPGSYPWKRAFAAVDAGVAAMAVPNSRAPLQARSELLSGLVAVYQAQKDAFDLEDLQALLRWLDAFIRYPLGGDDVTPVPGVLPAVQKAALAALSQVASGPVAPAAAWPDVLRALAGLLCPFRAAQQRKADAEAAAAAAAAAGEGGGGSIGGVSMGRHGAAAAAAAAPPLPPHRSTPGVSPSSSPPPLGAGRAAGLASFGPGRAALLSPRALGRVGSRSAAAREAAAQSDARMLTPLLMARVVQLLVPLYADKAPWKVRAALFGPVAGALGECMAMAHTTVCAAAVAAAAREAAAAGSGSGGGDSAPLAAATAAATAAAGDETQWPGCDEVGVSGCVELWRQSAAGFSSVVKAGLPAVNIVFVNQHQAPAEDTWQLLAAAFEMFLLGVGLPPHLELPPQAPRPRRRRRVGARASEGGAAEQEQERQAAGEEAASGDEGASEAGGWTAICAADDQQHPGDGEARRRQLRGSSSNSGSKPPASQGSAAGQRRRGGGGGSSLSDPGDGGGVQQQLAPQGADLRCVVLDTLTDNVLSACGSAPHETRQRLVGVVAAGASDADAAAGPAPFGHLCLRRLGELCARGSGARGADACLLEVARLALPPLLDRCEAVLNAACSSCSTGGGGSSSGCGVHVSAGGAAPTAEAAPRGAPSEDDLEDAICALDVLLGTWLEAAVLEAAGESRPQLAAWLMWQEWQQQLGPLVPHHHALHGGGDRGGGGGGGTPGAGATSSSFLPGGSGSFLSSGSGGAGAGGAFLGAPGPGGAGGAAHAAPRASSGGAHGAERTRGHLLALYGPLARCIGCGEARVRERVQAAMLAVGDELGLAPIHALAVTIPQGRLVG</sequence>
<dbReference type="STRING" id="145388.A0A0D2JKB9"/>
<feature type="compositionally biased region" description="Low complexity" evidence="1">
    <location>
        <begin position="809"/>
        <end position="819"/>
    </location>
</feature>
<feature type="region of interest" description="Disordered" evidence="1">
    <location>
        <begin position="746"/>
        <end position="775"/>
    </location>
</feature>
<organism evidence="2 3">
    <name type="scientific">Monoraphidium neglectum</name>
    <dbReference type="NCBI Taxonomy" id="145388"/>
    <lineage>
        <taxon>Eukaryota</taxon>
        <taxon>Viridiplantae</taxon>
        <taxon>Chlorophyta</taxon>
        <taxon>core chlorophytes</taxon>
        <taxon>Chlorophyceae</taxon>
        <taxon>CS clade</taxon>
        <taxon>Sphaeropleales</taxon>
        <taxon>Selenastraceae</taxon>
        <taxon>Monoraphidium</taxon>
    </lineage>
</organism>
<evidence type="ECO:0000313" key="3">
    <source>
        <dbReference type="Proteomes" id="UP000054498"/>
    </source>
</evidence>
<dbReference type="Proteomes" id="UP000054498">
    <property type="component" value="Unassembled WGS sequence"/>
</dbReference>
<reference evidence="2 3" key="1">
    <citation type="journal article" date="2013" name="BMC Genomics">
        <title>Reconstruction of the lipid metabolism for the microalga Monoraphidium neglectum from its genome sequence reveals characteristics suitable for biofuel production.</title>
        <authorList>
            <person name="Bogen C."/>
            <person name="Al-Dilaimi A."/>
            <person name="Albersmeier A."/>
            <person name="Wichmann J."/>
            <person name="Grundmann M."/>
            <person name="Rupp O."/>
            <person name="Lauersen K.J."/>
            <person name="Blifernez-Klassen O."/>
            <person name="Kalinowski J."/>
            <person name="Goesmann A."/>
            <person name="Mussgnug J.H."/>
            <person name="Kruse O."/>
        </authorList>
    </citation>
    <scope>NUCLEOTIDE SEQUENCE [LARGE SCALE GENOMIC DNA]</scope>
    <source>
        <strain evidence="2 3">SAG 48.87</strain>
    </source>
</reference>
<feature type="compositionally biased region" description="Low complexity" evidence="1">
    <location>
        <begin position="512"/>
        <end position="531"/>
    </location>
</feature>
<gene>
    <name evidence="2" type="ORF">MNEG_8276</name>
</gene>
<protein>
    <submittedName>
        <fullName evidence="2">Uncharacterized protein</fullName>
    </submittedName>
</protein>
<dbReference type="AlphaFoldDB" id="A0A0D2JKB9"/>
<keyword evidence="3" id="KW-1185">Reference proteome</keyword>
<feature type="compositionally biased region" description="Low complexity" evidence="1">
    <location>
        <begin position="455"/>
        <end position="464"/>
    </location>
</feature>
<feature type="region of interest" description="Disordered" evidence="1">
    <location>
        <begin position="804"/>
        <end position="824"/>
    </location>
</feature>
<name>A0A0D2JKB9_9CHLO</name>
<feature type="compositionally biased region" description="Basic and acidic residues" evidence="1">
    <location>
        <begin position="497"/>
        <end position="508"/>
    </location>
</feature>
<feature type="compositionally biased region" description="Gly residues" evidence="1">
    <location>
        <begin position="537"/>
        <end position="552"/>
    </location>
</feature>
<dbReference type="KEGG" id="mng:MNEG_8276"/>
<proteinExistence type="predicted"/>
<evidence type="ECO:0000256" key="1">
    <source>
        <dbReference type="SAM" id="MobiDB-lite"/>
    </source>
</evidence>
<dbReference type="RefSeq" id="XP_013898702.1">
    <property type="nucleotide sequence ID" value="XM_014043248.1"/>
</dbReference>